<dbReference type="InterPro" id="IPR023606">
    <property type="entry name" value="CoA-Trfase_III_dom_1_sf"/>
</dbReference>
<dbReference type="InterPro" id="IPR003673">
    <property type="entry name" value="CoA-Trfase_fam_III"/>
</dbReference>
<sequence>MSRSALLSSLTRYMSTTDVPHTVRRPLEGVKVVELAGLAPAPFCGLILADFGATVTLVEKPSQDDSAFELEQRLTKGKKRITIDLKSAEGIKRIRDLCSQSDVLLDPFRPGVLEKLGLDPVELIKCNKGLIVARITGYGQTGQLSQTPSHDINYVSMSGLLPTISGRSKRCTPYWPPANLLADFAGGALTAAFGILAALYRRTWNGGEGGIVDVSMTEGVAYLGTFITMYKDIAYLWQDKYAAFSGNCPIYRTYETSDGKYLAVGALEGKFRKEFFKALQLEDKLGELITEPQKLIDELETIFKTKTRDEWTRIFKDVESCVTPVLEMDEVGVVEHFCQRKSFELHDNKWIPQPAPRIYTVDEFNYIFQMAAHCTRRIVSQLLVIATRSVSGSTASEASSTVNFGATKTKRLPLEGIKVVELSGIPAIPTGVAVVPFCGLILADFGADVTVIKKAEGELLEYRLTRGKTLNVLNMQDSKDVKKVRSLCLESDVLLDPYRPGVIERAGLDPLQLLKDNEKLIVARITGFGQTGELSQRFGRELNYVSMSGLMPTFAGHSPARFPYWTPANLLAGFAGGSLMAAFGIVAALMQRSFNGGKGAIIDVSMVEGLAYLGSFQTIYKDIDNVWNKPYSWFSGDCPVYRCYETADGKFMAVAALERKFHSTLLKTLGLNAKVSDIWTKPEEVTKEMEAIFKSKTRREWAKIFRGVDACVTPAVDLQEVGRVRHHQQREAFKMEKNKFIPQPAPRIYTREEYEAILNDIDSKI</sequence>
<dbReference type="WBParaSite" id="TCNE_0000989601-mRNA-1">
    <property type="protein sequence ID" value="TCNE_0000989601-mRNA-1"/>
    <property type="gene ID" value="TCNE_0000989601"/>
</dbReference>
<evidence type="ECO:0000256" key="1">
    <source>
        <dbReference type="ARBA" id="ARBA00008383"/>
    </source>
</evidence>
<dbReference type="SUPFAM" id="SSF89796">
    <property type="entry name" value="CoA-transferase family III (CaiB/BaiF)"/>
    <property type="match status" value="2"/>
</dbReference>
<dbReference type="Gene3D" id="3.40.50.10540">
    <property type="entry name" value="Crotonobetainyl-coa:carnitine coa-transferase, domain 1"/>
    <property type="match status" value="2"/>
</dbReference>
<dbReference type="PANTHER" id="PTHR48228:SF5">
    <property type="entry name" value="ALPHA-METHYLACYL-COA RACEMASE"/>
    <property type="match status" value="1"/>
</dbReference>
<organism evidence="3 4">
    <name type="scientific">Toxocara canis</name>
    <name type="common">Canine roundworm</name>
    <dbReference type="NCBI Taxonomy" id="6265"/>
    <lineage>
        <taxon>Eukaryota</taxon>
        <taxon>Metazoa</taxon>
        <taxon>Ecdysozoa</taxon>
        <taxon>Nematoda</taxon>
        <taxon>Chromadorea</taxon>
        <taxon>Rhabditida</taxon>
        <taxon>Spirurina</taxon>
        <taxon>Ascaridomorpha</taxon>
        <taxon>Ascaridoidea</taxon>
        <taxon>Toxocaridae</taxon>
        <taxon>Toxocara</taxon>
    </lineage>
</organism>
<reference evidence="2 3" key="2">
    <citation type="submission" date="2018-11" db="EMBL/GenBank/DDBJ databases">
        <authorList>
            <consortium name="Pathogen Informatics"/>
        </authorList>
    </citation>
    <scope>NUCLEOTIDE SEQUENCE [LARGE SCALE GENOMIC DNA]</scope>
</reference>
<name>A0A183UN26_TOXCA</name>
<dbReference type="Gene3D" id="3.30.1540.10">
    <property type="entry name" value="formyl-coa transferase, domain 3"/>
    <property type="match status" value="2"/>
</dbReference>
<dbReference type="PANTHER" id="PTHR48228">
    <property type="entry name" value="SUCCINYL-COA--D-CITRAMALATE COA-TRANSFERASE"/>
    <property type="match status" value="1"/>
</dbReference>
<evidence type="ECO:0000313" key="4">
    <source>
        <dbReference type="WBParaSite" id="TCNE_0000989601-mRNA-1"/>
    </source>
</evidence>
<dbReference type="GO" id="GO:0005739">
    <property type="term" value="C:mitochondrion"/>
    <property type="evidence" value="ECO:0007669"/>
    <property type="project" value="TreeGrafter"/>
</dbReference>
<dbReference type="InterPro" id="IPR044855">
    <property type="entry name" value="CoA-Trfase_III_dom3_sf"/>
</dbReference>
<evidence type="ECO:0000313" key="2">
    <source>
        <dbReference type="EMBL" id="VDM41217.1"/>
    </source>
</evidence>
<dbReference type="AlphaFoldDB" id="A0A183UN26"/>
<accession>A0A183UN26</accession>
<dbReference type="Pfam" id="PF02515">
    <property type="entry name" value="CoA_transf_3"/>
    <property type="match status" value="2"/>
</dbReference>
<reference evidence="4" key="1">
    <citation type="submission" date="2016-06" db="UniProtKB">
        <authorList>
            <consortium name="WormBaseParasite"/>
        </authorList>
    </citation>
    <scope>IDENTIFICATION</scope>
</reference>
<dbReference type="EMBL" id="UYWY01020319">
    <property type="protein sequence ID" value="VDM41217.1"/>
    <property type="molecule type" value="Genomic_DNA"/>
</dbReference>
<evidence type="ECO:0000313" key="3">
    <source>
        <dbReference type="Proteomes" id="UP000050794"/>
    </source>
</evidence>
<dbReference type="Proteomes" id="UP000050794">
    <property type="component" value="Unassembled WGS sequence"/>
</dbReference>
<gene>
    <name evidence="2" type="ORF">TCNE_LOCUS9896</name>
</gene>
<keyword evidence="3" id="KW-1185">Reference proteome</keyword>
<dbReference type="GO" id="GO:0008111">
    <property type="term" value="F:alpha-methylacyl-CoA racemase activity"/>
    <property type="evidence" value="ECO:0007669"/>
    <property type="project" value="TreeGrafter"/>
</dbReference>
<dbReference type="GO" id="GO:0008206">
    <property type="term" value="P:bile acid metabolic process"/>
    <property type="evidence" value="ECO:0007669"/>
    <property type="project" value="TreeGrafter"/>
</dbReference>
<dbReference type="InterPro" id="IPR050509">
    <property type="entry name" value="CoA-transferase_III"/>
</dbReference>
<protein>
    <submittedName>
        <fullName evidence="4">Alpha-methylacyl-CoA racemase</fullName>
    </submittedName>
</protein>
<comment type="similarity">
    <text evidence="1">Belongs to the CoA-transferase III family.</text>
</comment>
<proteinExistence type="inferred from homology"/>